<protein>
    <recommendedName>
        <fullName evidence="4">Peptidase M48 domain-containing protein</fullName>
    </recommendedName>
</protein>
<accession>A0A2N6D0Y1</accession>
<dbReference type="RefSeq" id="WP_273437108.1">
    <property type="nucleotide sequence ID" value="NZ_PKUN01000001.1"/>
</dbReference>
<dbReference type="STRING" id="1111735.GCA_000428045_03552"/>
<reference evidence="2 3" key="1">
    <citation type="submission" date="2017-11" db="EMBL/GenBank/DDBJ databases">
        <title>Genome-resolved metagenomics identifies genetic mobility, metabolic interactions, and unexpected diversity in perchlorate-reducing communities.</title>
        <authorList>
            <person name="Barnum T.P."/>
            <person name="Figueroa I.A."/>
            <person name="Carlstrom C.I."/>
            <person name="Lucas L.N."/>
            <person name="Engelbrektson A.L."/>
            <person name="Coates J.D."/>
        </authorList>
    </citation>
    <scope>NUCLEOTIDE SEQUENCE [LARGE SCALE GENOMIC DNA]</scope>
    <source>
        <strain evidence="2">BM301</strain>
    </source>
</reference>
<organism evidence="2 3">
    <name type="scientific">Sedimenticola selenatireducens</name>
    <dbReference type="NCBI Taxonomy" id="191960"/>
    <lineage>
        <taxon>Bacteria</taxon>
        <taxon>Pseudomonadati</taxon>
        <taxon>Pseudomonadota</taxon>
        <taxon>Gammaproteobacteria</taxon>
        <taxon>Chromatiales</taxon>
        <taxon>Sedimenticolaceae</taxon>
        <taxon>Sedimenticola</taxon>
    </lineage>
</organism>
<comment type="caution">
    <text evidence="2">The sequence shown here is derived from an EMBL/GenBank/DDBJ whole genome shotgun (WGS) entry which is preliminary data.</text>
</comment>
<evidence type="ECO:0000313" key="3">
    <source>
        <dbReference type="Proteomes" id="UP000235015"/>
    </source>
</evidence>
<name>A0A2N6D0Y1_9GAMM</name>
<evidence type="ECO:0000313" key="2">
    <source>
        <dbReference type="EMBL" id="PLX63357.1"/>
    </source>
</evidence>
<dbReference type="Proteomes" id="UP000235015">
    <property type="component" value="Unassembled WGS sequence"/>
</dbReference>
<evidence type="ECO:0008006" key="4">
    <source>
        <dbReference type="Google" id="ProtNLM"/>
    </source>
</evidence>
<gene>
    <name evidence="2" type="ORF">C0630_00125</name>
</gene>
<proteinExistence type="predicted"/>
<dbReference type="EMBL" id="PKUN01000001">
    <property type="protein sequence ID" value="PLX63357.1"/>
    <property type="molecule type" value="Genomic_DNA"/>
</dbReference>
<dbReference type="AlphaFoldDB" id="A0A2N6D0Y1"/>
<feature type="chain" id="PRO_5014846930" description="Peptidase M48 domain-containing protein" evidence="1">
    <location>
        <begin position="20"/>
        <end position="265"/>
    </location>
</feature>
<keyword evidence="1" id="KW-0732">Signal</keyword>
<feature type="signal peptide" evidence="1">
    <location>
        <begin position="1"/>
        <end position="19"/>
    </location>
</feature>
<evidence type="ECO:0000256" key="1">
    <source>
        <dbReference type="SAM" id="SignalP"/>
    </source>
</evidence>
<sequence>MVRLSMVVLWLLSLYGWSAATAEISRNTYHTILDVVGRTYVAAFSERNERLRIDRLWPDDTNQASAWREEDRRGEIAVLRIPGGIARQPIINADAFTLIICHEIGHHLAGPPAVWKYSVEGQADYFGVSDCLRRVFPKLPEYSVLREETTPEIVIDRCRGVFDDREARALCMRSAMAGARLTRYFAHKRHIGYPMFEMPELSISQRTNMGLPSPQCRLDTYFAAALCDPEHRRSAADAPSWLCTHHPLQTHGVRPRCWFSATNGE</sequence>